<keyword evidence="16" id="KW-1185">Reference proteome</keyword>
<dbReference type="Proteomes" id="UP001224775">
    <property type="component" value="Unassembled WGS sequence"/>
</dbReference>
<dbReference type="Pfam" id="PF13923">
    <property type="entry name" value="zf-C3HC4_2"/>
    <property type="match status" value="1"/>
</dbReference>
<keyword evidence="7 11" id="KW-0863">Zinc-finger</keyword>
<dbReference type="InterPro" id="IPR013083">
    <property type="entry name" value="Znf_RING/FYVE/PHD"/>
</dbReference>
<feature type="compositionally biased region" description="Low complexity" evidence="12">
    <location>
        <begin position="308"/>
        <end position="320"/>
    </location>
</feature>
<comment type="catalytic activity">
    <reaction evidence="1">
        <text>S-ubiquitinyl-[E2 ubiquitin-conjugating enzyme]-L-cysteine + [acceptor protein]-L-lysine = [E2 ubiquitin-conjugating enzyme]-L-cysteine + N(6)-ubiquitinyl-[acceptor protein]-L-lysine.</text>
        <dbReference type="EC" id="2.3.2.27"/>
    </reaction>
</comment>
<dbReference type="GO" id="GO:0006511">
    <property type="term" value="P:ubiquitin-dependent protein catabolic process"/>
    <property type="evidence" value="ECO:0007669"/>
    <property type="project" value="InterPro"/>
</dbReference>
<dbReference type="InterPro" id="IPR045103">
    <property type="entry name" value="RNF5/RNF185-like"/>
</dbReference>
<feature type="compositionally biased region" description="Low complexity" evidence="12">
    <location>
        <begin position="365"/>
        <end position="380"/>
    </location>
</feature>
<accession>A0AAD8Y615</accession>
<evidence type="ECO:0000256" key="3">
    <source>
        <dbReference type="ARBA" id="ARBA00004906"/>
    </source>
</evidence>
<evidence type="ECO:0000256" key="10">
    <source>
        <dbReference type="ARBA" id="ARBA00023136"/>
    </source>
</evidence>
<dbReference type="EC" id="2.3.2.27" evidence="4"/>
<dbReference type="EMBL" id="JATAAI010000016">
    <property type="protein sequence ID" value="KAK1740379.1"/>
    <property type="molecule type" value="Genomic_DNA"/>
</dbReference>
<dbReference type="SUPFAM" id="SSF57850">
    <property type="entry name" value="RING/U-box"/>
    <property type="match status" value="1"/>
</dbReference>
<keyword evidence="5" id="KW-0808">Transferase</keyword>
<evidence type="ECO:0000256" key="4">
    <source>
        <dbReference type="ARBA" id="ARBA00012483"/>
    </source>
</evidence>
<dbReference type="GO" id="GO:0061630">
    <property type="term" value="F:ubiquitin protein ligase activity"/>
    <property type="evidence" value="ECO:0007669"/>
    <property type="project" value="UniProtKB-EC"/>
</dbReference>
<feature type="domain" description="RING-type" evidence="14">
    <location>
        <begin position="124"/>
        <end position="222"/>
    </location>
</feature>
<dbReference type="InterPro" id="IPR001841">
    <property type="entry name" value="Znf_RING"/>
</dbReference>
<sequence>MSITKKSTNSVEDDVDGEEEDFVNISFLDEEEEEKVEDERVDFSRAVGDAAVDDNLDERKPAAVTFPSIRRTQNRDEESSGGANNLTASADTADGVDFEDDRKPAAAVAPSPSRSQSKDARFMCAICIDEVSDEPVVTRCGHIFCWPCLYQWLAPGMLVNEYYAAFGGGGGMGIGRAANHGGSRGNLNNFISEMATHSSGPHDRPYDTSRFNRARRVCPVCKAFCSVDSVIPIYIHVHAANGASQADRQGDVTAQSLSQEEQSQHEEQHSDNNGGGDDIIHSDESPLFPHSFDPTAANIGIRQRRPLTASTSNVSSNNNAPESPQSTQHMYENIPSNATSTPVIRNGGGDNNIAVPNRPFPTPTPSFTNNNISNIESTTSQHHHRGQYEDQTMAAAPVLNTSAITSSSSFRLAYRPRHVDYSQSIQFQNRQMGGLMGIVSGLVHSIDNIGAANTQSSSQGTTRDQSDVPQIHRSDNGLGGIGRASEQNNERNTSQLDDSGVAGAMGEEDSSLAMAREFLSRLLFMLACFVILCLLLF</sequence>
<feature type="compositionally biased region" description="Polar residues" evidence="12">
    <location>
        <begin position="1"/>
        <end position="10"/>
    </location>
</feature>
<keyword evidence="13" id="KW-0812">Transmembrane</keyword>
<feature type="region of interest" description="Disordered" evidence="12">
    <location>
        <begin position="452"/>
        <end position="502"/>
    </location>
</feature>
<dbReference type="SMART" id="SM00184">
    <property type="entry name" value="RING"/>
    <property type="match status" value="1"/>
</dbReference>
<evidence type="ECO:0000256" key="12">
    <source>
        <dbReference type="SAM" id="MobiDB-lite"/>
    </source>
</evidence>
<evidence type="ECO:0000313" key="15">
    <source>
        <dbReference type="EMBL" id="KAK1740379.1"/>
    </source>
</evidence>
<feature type="compositionally biased region" description="Polar residues" evidence="12">
    <location>
        <begin position="452"/>
        <end position="463"/>
    </location>
</feature>
<dbReference type="InterPro" id="IPR017907">
    <property type="entry name" value="Znf_RING_CS"/>
</dbReference>
<dbReference type="PROSITE" id="PS00518">
    <property type="entry name" value="ZF_RING_1"/>
    <property type="match status" value="1"/>
</dbReference>
<name>A0AAD8Y615_9STRA</name>
<feature type="region of interest" description="Disordered" evidence="12">
    <location>
        <begin position="307"/>
        <end position="386"/>
    </location>
</feature>
<evidence type="ECO:0000313" key="16">
    <source>
        <dbReference type="Proteomes" id="UP001224775"/>
    </source>
</evidence>
<evidence type="ECO:0000256" key="1">
    <source>
        <dbReference type="ARBA" id="ARBA00000900"/>
    </source>
</evidence>
<protein>
    <recommendedName>
        <fullName evidence="4">RING-type E3 ubiquitin transferase</fullName>
        <ecNumber evidence="4">2.3.2.27</ecNumber>
    </recommendedName>
</protein>
<evidence type="ECO:0000256" key="11">
    <source>
        <dbReference type="PROSITE-ProRule" id="PRU00175"/>
    </source>
</evidence>
<keyword evidence="9" id="KW-0862">Zinc</keyword>
<evidence type="ECO:0000256" key="13">
    <source>
        <dbReference type="SAM" id="Phobius"/>
    </source>
</evidence>
<feature type="compositionally biased region" description="Polar residues" evidence="12">
    <location>
        <begin position="81"/>
        <end position="90"/>
    </location>
</feature>
<keyword evidence="13" id="KW-1133">Transmembrane helix</keyword>
<feature type="compositionally biased region" description="Basic and acidic residues" evidence="12">
    <location>
        <begin position="464"/>
        <end position="475"/>
    </location>
</feature>
<keyword evidence="6" id="KW-0479">Metal-binding</keyword>
<dbReference type="GO" id="GO:0008270">
    <property type="term" value="F:zinc ion binding"/>
    <property type="evidence" value="ECO:0007669"/>
    <property type="project" value="UniProtKB-KW"/>
</dbReference>
<feature type="transmembrane region" description="Helical" evidence="13">
    <location>
        <begin position="518"/>
        <end position="536"/>
    </location>
</feature>
<proteinExistence type="predicted"/>
<dbReference type="AlphaFoldDB" id="A0AAD8Y615"/>
<gene>
    <name evidence="15" type="ORF">QTG54_009329</name>
</gene>
<comment type="pathway">
    <text evidence="3">Protein modification; protein ubiquitination.</text>
</comment>
<evidence type="ECO:0000256" key="9">
    <source>
        <dbReference type="ARBA" id="ARBA00022833"/>
    </source>
</evidence>
<evidence type="ECO:0000256" key="8">
    <source>
        <dbReference type="ARBA" id="ARBA00022786"/>
    </source>
</evidence>
<keyword evidence="10 13" id="KW-0472">Membrane</keyword>
<dbReference type="PROSITE" id="PS50089">
    <property type="entry name" value="ZF_RING_2"/>
    <property type="match status" value="1"/>
</dbReference>
<organism evidence="15 16">
    <name type="scientific">Skeletonema marinoi</name>
    <dbReference type="NCBI Taxonomy" id="267567"/>
    <lineage>
        <taxon>Eukaryota</taxon>
        <taxon>Sar</taxon>
        <taxon>Stramenopiles</taxon>
        <taxon>Ochrophyta</taxon>
        <taxon>Bacillariophyta</taxon>
        <taxon>Coscinodiscophyceae</taxon>
        <taxon>Thalassiosirophycidae</taxon>
        <taxon>Thalassiosirales</taxon>
        <taxon>Skeletonemataceae</taxon>
        <taxon>Skeletonema</taxon>
        <taxon>Skeletonema marinoi-dohrnii complex</taxon>
    </lineage>
</organism>
<keyword evidence="8" id="KW-0833">Ubl conjugation pathway</keyword>
<comment type="subcellular location">
    <subcellularLocation>
        <location evidence="2">Endomembrane system</location>
    </subcellularLocation>
</comment>
<feature type="compositionally biased region" description="Low complexity" evidence="12">
    <location>
        <begin position="105"/>
        <end position="115"/>
    </location>
</feature>
<feature type="region of interest" description="Disordered" evidence="12">
    <location>
        <begin position="246"/>
        <end position="294"/>
    </location>
</feature>
<feature type="compositionally biased region" description="Acidic residues" evidence="12">
    <location>
        <begin position="11"/>
        <end position="36"/>
    </location>
</feature>
<evidence type="ECO:0000256" key="2">
    <source>
        <dbReference type="ARBA" id="ARBA00004308"/>
    </source>
</evidence>
<feature type="compositionally biased region" description="Polar residues" evidence="12">
    <location>
        <begin position="321"/>
        <end position="343"/>
    </location>
</feature>
<feature type="compositionally biased region" description="Polar residues" evidence="12">
    <location>
        <begin position="485"/>
        <end position="497"/>
    </location>
</feature>
<dbReference type="GO" id="GO:0005783">
    <property type="term" value="C:endoplasmic reticulum"/>
    <property type="evidence" value="ECO:0007669"/>
    <property type="project" value="InterPro"/>
</dbReference>
<reference evidence="15" key="1">
    <citation type="submission" date="2023-06" db="EMBL/GenBank/DDBJ databases">
        <title>Survivors Of The Sea: Transcriptome response of Skeletonema marinoi to long-term dormancy.</title>
        <authorList>
            <person name="Pinder M.I.M."/>
            <person name="Kourtchenko O."/>
            <person name="Robertson E.K."/>
            <person name="Larsson T."/>
            <person name="Maumus F."/>
            <person name="Osuna-Cruz C.M."/>
            <person name="Vancaester E."/>
            <person name="Stenow R."/>
            <person name="Vandepoele K."/>
            <person name="Ploug H."/>
            <person name="Bruchert V."/>
            <person name="Godhe A."/>
            <person name="Topel M."/>
        </authorList>
    </citation>
    <scope>NUCLEOTIDE SEQUENCE</scope>
    <source>
        <strain evidence="15">R05AC</strain>
    </source>
</reference>
<evidence type="ECO:0000256" key="6">
    <source>
        <dbReference type="ARBA" id="ARBA00022723"/>
    </source>
</evidence>
<evidence type="ECO:0000259" key="14">
    <source>
        <dbReference type="PROSITE" id="PS50089"/>
    </source>
</evidence>
<dbReference type="PANTHER" id="PTHR12313">
    <property type="entry name" value="E3 UBIQUITIN-PROTEIN LIGASE RNF5-RELATED"/>
    <property type="match status" value="1"/>
</dbReference>
<evidence type="ECO:0000256" key="5">
    <source>
        <dbReference type="ARBA" id="ARBA00022679"/>
    </source>
</evidence>
<comment type="caution">
    <text evidence="15">The sequence shown here is derived from an EMBL/GenBank/DDBJ whole genome shotgun (WGS) entry which is preliminary data.</text>
</comment>
<evidence type="ECO:0000256" key="7">
    <source>
        <dbReference type="ARBA" id="ARBA00022771"/>
    </source>
</evidence>
<feature type="region of interest" description="Disordered" evidence="12">
    <location>
        <begin position="1"/>
        <end position="115"/>
    </location>
</feature>
<dbReference type="Gene3D" id="3.30.40.10">
    <property type="entry name" value="Zinc/RING finger domain, C3HC4 (zinc finger)"/>
    <property type="match status" value="1"/>
</dbReference>